<name>A0A345Y3J7_9NEIS</name>
<organism evidence="1 2">
    <name type="scientific">Crenobacter cavernae</name>
    <dbReference type="NCBI Taxonomy" id="2290923"/>
    <lineage>
        <taxon>Bacteria</taxon>
        <taxon>Pseudomonadati</taxon>
        <taxon>Pseudomonadota</taxon>
        <taxon>Betaproteobacteria</taxon>
        <taxon>Neisseriales</taxon>
        <taxon>Neisseriaceae</taxon>
        <taxon>Crenobacter</taxon>
    </lineage>
</organism>
<accession>A0A345Y3J7</accession>
<dbReference type="Proteomes" id="UP000254537">
    <property type="component" value="Chromosome"/>
</dbReference>
<gene>
    <name evidence="1" type="ORF">DWG20_03135</name>
</gene>
<dbReference type="KEGG" id="ccah:DWG20_03135"/>
<dbReference type="AlphaFoldDB" id="A0A345Y3J7"/>
<evidence type="ECO:0000313" key="2">
    <source>
        <dbReference type="Proteomes" id="UP000254537"/>
    </source>
</evidence>
<proteinExistence type="predicted"/>
<dbReference type="RefSeq" id="WP_115432439.1">
    <property type="nucleotide sequence ID" value="NZ_CP031337.1"/>
</dbReference>
<reference evidence="1 2" key="1">
    <citation type="submission" date="2018-07" db="EMBL/GenBank/DDBJ databases">
        <title>Crenobacter cavernae sp. nov., isolated from a karst cave.</title>
        <authorList>
            <person name="Zhu H."/>
        </authorList>
    </citation>
    <scope>NUCLEOTIDE SEQUENCE [LARGE SCALE GENOMIC DNA]</scope>
    <source>
        <strain evidence="1 2">K1W11S-77</strain>
    </source>
</reference>
<evidence type="ECO:0000313" key="1">
    <source>
        <dbReference type="EMBL" id="AXK38499.1"/>
    </source>
</evidence>
<protein>
    <submittedName>
        <fullName evidence="1">Uncharacterized protein</fullName>
    </submittedName>
</protein>
<sequence length="106" mass="11559">MRPFRHVTILPSDLFPPDPATDQCLRGLLVVMEQLDGVLYRYRRIGVSPATPLRDIPLLTAGIRAAAEAARTGKAGRITFSESTKDHYSALLEGHFSDGPACPVVE</sequence>
<dbReference type="EMBL" id="CP031337">
    <property type="protein sequence ID" value="AXK38499.1"/>
    <property type="molecule type" value="Genomic_DNA"/>
</dbReference>